<dbReference type="PANTHER" id="PTHR30486">
    <property type="entry name" value="TWITCHING MOTILITY PROTEIN PILT"/>
    <property type="match status" value="1"/>
</dbReference>
<dbReference type="PANTHER" id="PTHR30486:SF15">
    <property type="entry name" value="TYPE II_IV SECRETION SYSTEM ATPASE"/>
    <property type="match status" value="1"/>
</dbReference>
<gene>
    <name evidence="3" type="ORF">UFOPK3775_00612</name>
</gene>
<dbReference type="GO" id="GO:0016887">
    <property type="term" value="F:ATP hydrolysis activity"/>
    <property type="evidence" value="ECO:0007669"/>
    <property type="project" value="InterPro"/>
</dbReference>
<dbReference type="InterPro" id="IPR027417">
    <property type="entry name" value="P-loop_NTPase"/>
</dbReference>
<dbReference type="InterPro" id="IPR050921">
    <property type="entry name" value="T4SS_GSP_E_ATPase"/>
</dbReference>
<dbReference type="EMBL" id="CAESAK010000066">
    <property type="protein sequence ID" value="CAB4336870.1"/>
    <property type="molecule type" value="Genomic_DNA"/>
</dbReference>
<protein>
    <submittedName>
        <fullName evidence="3">Unannotated protein</fullName>
    </submittedName>
</protein>
<evidence type="ECO:0000313" key="3">
    <source>
        <dbReference type="EMBL" id="CAB4336870.1"/>
    </source>
</evidence>
<dbReference type="AlphaFoldDB" id="A0A6J5Z8T5"/>
<reference evidence="3" key="1">
    <citation type="submission" date="2020-05" db="EMBL/GenBank/DDBJ databases">
        <authorList>
            <person name="Chiriac C."/>
            <person name="Salcher M."/>
            <person name="Ghai R."/>
            <person name="Kavagutti S V."/>
        </authorList>
    </citation>
    <scope>NUCLEOTIDE SEQUENCE</scope>
</reference>
<comment type="similarity">
    <text evidence="1">Belongs to the GSP E family.</text>
</comment>
<dbReference type="InterPro" id="IPR001482">
    <property type="entry name" value="T2SS/T4SS_dom"/>
</dbReference>
<organism evidence="3">
    <name type="scientific">freshwater metagenome</name>
    <dbReference type="NCBI Taxonomy" id="449393"/>
    <lineage>
        <taxon>unclassified sequences</taxon>
        <taxon>metagenomes</taxon>
        <taxon>ecological metagenomes</taxon>
    </lineage>
</organism>
<evidence type="ECO:0000256" key="1">
    <source>
        <dbReference type="ARBA" id="ARBA00006611"/>
    </source>
</evidence>
<name>A0A6J5Z8T5_9ZZZZ</name>
<evidence type="ECO:0000259" key="2">
    <source>
        <dbReference type="Pfam" id="PF00437"/>
    </source>
</evidence>
<proteinExistence type="inferred from homology"/>
<dbReference type="Gene3D" id="3.40.50.300">
    <property type="entry name" value="P-loop containing nucleotide triphosphate hydrolases"/>
    <property type="match status" value="1"/>
</dbReference>
<dbReference type="SUPFAM" id="SSF52540">
    <property type="entry name" value="P-loop containing nucleoside triphosphate hydrolases"/>
    <property type="match status" value="1"/>
</dbReference>
<dbReference type="Pfam" id="PF00437">
    <property type="entry name" value="T2SSE"/>
    <property type="match status" value="1"/>
</dbReference>
<feature type="domain" description="Bacterial type II secretion system protein E" evidence="2">
    <location>
        <begin position="15"/>
        <end position="284"/>
    </location>
</feature>
<sequence length="354" mass="39244">MEIKTEMDPSVVFGVLYPLIQDETIEEIWINSPERIFIARQGKSTLTTLILSASEVRELVDRAIMWSGRRLDLSHPFVDARLPDGSRLHVVIPEVTAEHWSVNIRKHVAQNRSLATLVQTQLLSELMCQFLIEAVDAGLNLLISGGTQAGKTTLLNALASEIPPSQRVITIEEVFELKPRVPDLIQLQTRSENLQGEGAISLRKLIKEALRMRPNRIIIGEVREAEALDLLIALNSGLPGMGTIHANSARDALIKLQTLPLLAGENIPHAFVIPTVASAIDLVIQVKMDIDGQRRITEILYVTGRCEGSSIEAEDVWSWDGEEYQVGLGFFPAKERIKKLKGFVDFSGNVLSHA</sequence>
<dbReference type="CDD" id="cd01130">
    <property type="entry name" value="VirB11-like_ATPase"/>
    <property type="match status" value="1"/>
</dbReference>
<accession>A0A6J5Z8T5</accession>
<dbReference type="Gene3D" id="3.30.450.380">
    <property type="match status" value="1"/>
</dbReference>